<protein>
    <submittedName>
        <fullName evidence="1">Uncharacterized protein</fullName>
    </submittedName>
</protein>
<keyword evidence="4" id="KW-1185">Reference proteome</keyword>
<reference evidence="1" key="1">
    <citation type="submission" date="2022-06" db="EMBL/GenBank/DDBJ databases">
        <title>Physiological and biochemical characterization and genomic elucidation of a strain of the genus Ensifer adhaerens M8 that combines arsenic oxidation and chromium reduction.</title>
        <authorList>
            <person name="Li X."/>
            <person name="Yu c."/>
        </authorList>
    </citation>
    <scope>NUCLEOTIDE SEQUENCE</scope>
    <source>
        <strain evidence="1">M8</strain>
    </source>
</reference>
<proteinExistence type="predicted"/>
<gene>
    <name evidence="1" type="ORF">NE863_10810</name>
    <name evidence="2" type="ORF">P4B07_10660</name>
</gene>
<dbReference type="RefSeq" id="WP_127889203.1">
    <property type="nucleotide sequence ID" value="NZ_CAXURO020000001.1"/>
</dbReference>
<organism evidence="1 3">
    <name type="scientific">Ensifer adhaerens</name>
    <name type="common">Sinorhizobium morelense</name>
    <dbReference type="NCBI Taxonomy" id="106592"/>
    <lineage>
        <taxon>Bacteria</taxon>
        <taxon>Pseudomonadati</taxon>
        <taxon>Pseudomonadota</taxon>
        <taxon>Alphaproteobacteria</taxon>
        <taxon>Hyphomicrobiales</taxon>
        <taxon>Rhizobiaceae</taxon>
        <taxon>Sinorhizobium/Ensifer group</taxon>
        <taxon>Ensifer</taxon>
    </lineage>
</organism>
<dbReference type="Proteomes" id="UP001055460">
    <property type="component" value="Chromosome"/>
</dbReference>
<evidence type="ECO:0000313" key="3">
    <source>
        <dbReference type="Proteomes" id="UP001055460"/>
    </source>
</evidence>
<evidence type="ECO:0000313" key="1">
    <source>
        <dbReference type="EMBL" id="USJ21812.1"/>
    </source>
</evidence>
<dbReference type="EMBL" id="CP098807">
    <property type="protein sequence ID" value="USJ21812.1"/>
    <property type="molecule type" value="Genomic_DNA"/>
</dbReference>
<sequence>MTTPSFTECQKVQQEVMRLVTGGRDWKLVPWDGGAVALFLQIDGTIAITCSSDGTAEIYATGVATNAFPGFVRAFELLK</sequence>
<dbReference type="EMBL" id="CP121308">
    <property type="protein sequence ID" value="WFP89040.1"/>
    <property type="molecule type" value="Genomic_DNA"/>
</dbReference>
<dbReference type="GeneID" id="29517220"/>
<dbReference type="Proteomes" id="UP001214094">
    <property type="component" value="Chromosome"/>
</dbReference>
<name>A0A9Q8Y453_ENSAD</name>
<reference evidence="2 4" key="2">
    <citation type="submission" date="2023-03" db="EMBL/GenBank/DDBJ databases">
        <title>Comparative genome and transcriptome analysis combination mining strategies for increasing vitamin B12 production of Ensifer adhaerens strain.</title>
        <authorList>
            <person name="Yongheng L."/>
        </authorList>
    </citation>
    <scope>NUCLEOTIDE SEQUENCE [LARGE SCALE GENOMIC DNA]</scope>
    <source>
        <strain evidence="2 4">Casida A-T305</strain>
    </source>
</reference>
<dbReference type="AlphaFoldDB" id="A0A9Q8Y453"/>
<evidence type="ECO:0000313" key="4">
    <source>
        <dbReference type="Proteomes" id="UP001214094"/>
    </source>
</evidence>
<evidence type="ECO:0000313" key="2">
    <source>
        <dbReference type="EMBL" id="WFP89040.1"/>
    </source>
</evidence>
<accession>A0A9Q8Y453</accession>